<dbReference type="AlphaFoldDB" id="A0A0C1UKD5"/>
<comment type="caution">
    <text evidence="2">The sequence shown here is derived from an EMBL/GenBank/DDBJ whole genome shotgun (WGS) entry which is preliminary data.</text>
</comment>
<sequence length="431" mass="50467">MNLMTKDGLGLSDLYKNIWWNTNKGFPKLDGKVSYFEKIKMEKQTNKFINEIIKIIESFPNEDTKKRQWRDRFNNIIDEFINKSTLINSKDKEILLSRELLKGTEDFINAAKTFDSNISTEDIGQAMRNVWIMNILQMLFGMKVEFTESIFGYSMLYPYTDNYLDNSKISKEEKVNTNERLEKRLKGELIEPNNEYEKKVFELVSKIENTFARKTYPEVFQSLIYIYNGQVKSMIQQGKRTSPYETDILGISIEKGGSSVLADGYLVKGKLSYEEARFCYGYGILLQICDDLQDATEDLENNHMTIISQLAEKWDLDNITNGLINFTINLIDGVECFQCKNIKEIKQLIKKNCLQLIYFAIAANKNLYSKSYFKEIEKYFPYRGRYMIKLFDKLKKKFSNMKESYNGVSIEEIVKYGLLGEEVNFNLIYDN</sequence>
<keyword evidence="3" id="KW-1185">Reference proteome</keyword>
<reference evidence="2 3" key="1">
    <citation type="journal article" date="2015" name="Infect. Genet. Evol.">
        <title>Genomic sequences of six botulinum neurotoxin-producing strains representing three clostridial species illustrate the mobility and diversity of botulinum neurotoxin genes.</title>
        <authorList>
            <person name="Smith T.J."/>
            <person name="Hill K.K."/>
            <person name="Xie G."/>
            <person name="Foley B.T."/>
            <person name="Williamson C.H."/>
            <person name="Foster J.T."/>
            <person name="Johnson S.L."/>
            <person name="Chertkov O."/>
            <person name="Teshima H."/>
            <person name="Gibbons H.S."/>
            <person name="Johnsky L.A."/>
            <person name="Karavis M.A."/>
            <person name="Smith L.A."/>
        </authorList>
    </citation>
    <scope>NUCLEOTIDE SEQUENCE [LARGE SCALE GENOMIC DNA]</scope>
    <source>
        <strain evidence="2 3">CDC 2741</strain>
    </source>
</reference>
<evidence type="ECO:0000256" key="1">
    <source>
        <dbReference type="SAM" id="Coils"/>
    </source>
</evidence>
<keyword evidence="1" id="KW-0175">Coiled coil</keyword>
<accession>A0A0C1UKD5</accession>
<feature type="coiled-coil region" evidence="1">
    <location>
        <begin position="164"/>
        <end position="191"/>
    </location>
</feature>
<organism evidence="2 3">
    <name type="scientific">Clostridium argentinense CDC 2741</name>
    <dbReference type="NCBI Taxonomy" id="1418104"/>
    <lineage>
        <taxon>Bacteria</taxon>
        <taxon>Bacillati</taxon>
        <taxon>Bacillota</taxon>
        <taxon>Clostridia</taxon>
        <taxon>Eubacteriales</taxon>
        <taxon>Clostridiaceae</taxon>
        <taxon>Clostridium</taxon>
    </lineage>
</organism>
<name>A0A0C1UKD5_9CLOT</name>
<protein>
    <submittedName>
        <fullName evidence="2">Uncharacterized protein</fullName>
    </submittedName>
</protein>
<dbReference type="Proteomes" id="UP000031366">
    <property type="component" value="Unassembled WGS sequence"/>
</dbReference>
<dbReference type="CDD" id="cd00385">
    <property type="entry name" value="Isoprenoid_Biosyn_C1"/>
    <property type="match status" value="1"/>
</dbReference>
<dbReference type="EMBL" id="AYSO01000013">
    <property type="protein sequence ID" value="KIE47740.1"/>
    <property type="molecule type" value="Genomic_DNA"/>
</dbReference>
<gene>
    <name evidence="2" type="ORF">U732_3577</name>
</gene>
<evidence type="ECO:0000313" key="3">
    <source>
        <dbReference type="Proteomes" id="UP000031366"/>
    </source>
</evidence>
<proteinExistence type="predicted"/>
<dbReference type="STRING" id="29341.RSJ17_18060"/>
<evidence type="ECO:0000313" key="2">
    <source>
        <dbReference type="EMBL" id="KIE47740.1"/>
    </source>
</evidence>